<evidence type="ECO:0000259" key="3">
    <source>
        <dbReference type="Pfam" id="PF20014"/>
    </source>
</evidence>
<dbReference type="EMBL" id="JBJHQH010000001">
    <property type="protein sequence ID" value="MFK9090265.1"/>
    <property type="molecule type" value="Genomic_DNA"/>
</dbReference>
<protein>
    <recommendedName>
        <fullName evidence="6">Glycosyltransferase</fullName>
    </recommendedName>
</protein>
<dbReference type="Proteomes" id="UP001623041">
    <property type="component" value="Unassembled WGS sequence"/>
</dbReference>
<dbReference type="RefSeq" id="WP_406578960.1">
    <property type="nucleotide sequence ID" value="NZ_JBJHQH010000001.1"/>
</dbReference>
<dbReference type="Pfam" id="PF20014">
    <property type="entry name" value="GAP1-M"/>
    <property type="match status" value="1"/>
</dbReference>
<name>A0ABW8R9Z3_9BACI</name>
<organism evidence="4 5">
    <name type="scientific">Bacillus salipaludis</name>
    <dbReference type="NCBI Taxonomy" id="2547811"/>
    <lineage>
        <taxon>Bacteria</taxon>
        <taxon>Bacillati</taxon>
        <taxon>Bacillota</taxon>
        <taxon>Bacilli</taxon>
        <taxon>Bacillales</taxon>
        <taxon>Bacillaceae</taxon>
        <taxon>Bacillus</taxon>
    </lineage>
</organism>
<evidence type="ECO:0008006" key="6">
    <source>
        <dbReference type="Google" id="ProtNLM"/>
    </source>
</evidence>
<proteinExistence type="predicted"/>
<comment type="caution">
    <text evidence="4">The sequence shown here is derived from an EMBL/GenBank/DDBJ whole genome shotgun (WGS) entry which is preliminary data.</text>
</comment>
<feature type="region of interest" description="Disordered" evidence="1">
    <location>
        <begin position="756"/>
        <end position="781"/>
    </location>
</feature>
<dbReference type="InterPro" id="IPR045401">
    <property type="entry name" value="GAP1-M"/>
</dbReference>
<dbReference type="InterPro" id="IPR045402">
    <property type="entry name" value="GAP1-N2"/>
</dbReference>
<dbReference type="Pfam" id="PF20013">
    <property type="entry name" value="GAP1-N2"/>
    <property type="match status" value="1"/>
</dbReference>
<evidence type="ECO:0000313" key="4">
    <source>
        <dbReference type="EMBL" id="MFK9090265.1"/>
    </source>
</evidence>
<evidence type="ECO:0000256" key="1">
    <source>
        <dbReference type="SAM" id="MobiDB-lite"/>
    </source>
</evidence>
<gene>
    <name evidence="4" type="ORF">ACJEBI_02050</name>
</gene>
<reference evidence="4 5" key="1">
    <citation type="submission" date="2024-11" db="EMBL/GenBank/DDBJ databases">
        <authorList>
            <person name="Lucas J.A."/>
        </authorList>
    </citation>
    <scope>NUCLEOTIDE SEQUENCE [LARGE SCALE GENOMIC DNA]</scope>
    <source>
        <strain evidence="4 5">Z 5.4</strain>
    </source>
</reference>
<evidence type="ECO:0000313" key="5">
    <source>
        <dbReference type="Proteomes" id="UP001623041"/>
    </source>
</evidence>
<feature type="domain" description="GTPase-associated protein 1 N-terminal" evidence="2">
    <location>
        <begin position="4"/>
        <end position="143"/>
    </location>
</feature>
<accession>A0ABW8R9Z3</accession>
<keyword evidence="5" id="KW-1185">Reference proteome</keyword>
<sequence>MSVKIQQQLYTRERGGIFHATDGYDTIAISEGLDQGFVKKYLHPFCMYQSPKTLAERGEKDASLYPEAVTMFQPETGELAIGQAVFVPADFTGSRSTYFMHNYIIPGARKDEWIKHPEKLFQMNDFQTSYNLVSGKVLPEREAVEYKDSDILTIKSDLLRALRITEENFKQLLFAVMSSIAGKKKVFISLNVPIQDYTNYALKLLELLYLYLPYAHRRRLGAMTFTSEPESKNYIHVTFYEPGTLNIGDRAIEKQYIFNFAGNKIYGVDLAGQQHEYLDLALHHFHHSERMDDFFEFAEMALAGLPDAQRLDVASYYQLTDMYLAIRYNDLSLYEKNKAGFLNSLLKFLQVNSDEKPDLTGLFLELLRQEKVAADKATALDYLHAVVSINAFVRSDEALFFILETLMYYQNDPLFKQLWKTIEQDLAAHEALVMFMNEHADYEDLFELYLNERFKPLVLLEDLLNELKAIAGTPYLIGIEKFKSVVRIKIAAAISSEGNPFKAVMTVKNFRLDRPSAAFDELKQELLAHAKLSLLRSIRLQNLTLPDITAFGDIFTKELNVKDMKDVKAKENYLITNALYELISYPSQAGLVNLKSLTVAAREQLREILLRLLRNNPLPEQFPLLLTIFETEFDGVDYQGVLDYLIKYSDDKTLLSFIRGNARLVEIDFGYRRSLRKYLIGHPRSIWKNKTLRKELQFIKNYSFQKLLKEVETETASPVVKFFKKNGLKLGLALVILGGGTWFTLDLVFGGDTPAPKTEKTAAGARHDKTTPNEDKKEGSVVSLERFTKADPEKAGQAAILNLNSKHVKSIIGQAQGAALTDINGHVFQIDFIPQSGAVPFDQNGVLKMGYTLYGTEYDFDAMDDSFEVVLFAKAIQPAESYLFVYSLKTNNTIDRLMPILTMNGVSNVKLEDKKLTLQSGDKEIIKEYKKETTTFSDPES</sequence>
<evidence type="ECO:0000259" key="2">
    <source>
        <dbReference type="Pfam" id="PF20013"/>
    </source>
</evidence>
<feature type="domain" description="GTPase-associated protein 1 middle" evidence="3">
    <location>
        <begin position="158"/>
        <end position="261"/>
    </location>
</feature>
<feature type="compositionally biased region" description="Basic and acidic residues" evidence="1">
    <location>
        <begin position="757"/>
        <end position="779"/>
    </location>
</feature>